<dbReference type="Proteomes" id="UP001057279">
    <property type="component" value="Linkage Group LG01"/>
</dbReference>
<gene>
    <name evidence="1" type="ORF">MJG53_000566</name>
</gene>
<dbReference type="EMBL" id="CM043026">
    <property type="protein sequence ID" value="KAI4589517.1"/>
    <property type="molecule type" value="Genomic_DNA"/>
</dbReference>
<accession>A0ACB9VHY3</accession>
<evidence type="ECO:0000313" key="2">
    <source>
        <dbReference type="Proteomes" id="UP001057279"/>
    </source>
</evidence>
<organism evidence="1 2">
    <name type="scientific">Ovis ammon polii x Ovis aries</name>
    <dbReference type="NCBI Taxonomy" id="2918886"/>
    <lineage>
        <taxon>Eukaryota</taxon>
        <taxon>Metazoa</taxon>
        <taxon>Chordata</taxon>
        <taxon>Craniata</taxon>
        <taxon>Vertebrata</taxon>
        <taxon>Euteleostomi</taxon>
        <taxon>Mammalia</taxon>
        <taxon>Eutheria</taxon>
        <taxon>Laurasiatheria</taxon>
        <taxon>Artiodactyla</taxon>
        <taxon>Ruminantia</taxon>
        <taxon>Pecora</taxon>
        <taxon>Bovidae</taxon>
        <taxon>Caprinae</taxon>
        <taxon>Ovis</taxon>
    </lineage>
</organism>
<proteinExistence type="predicted"/>
<reference evidence="1" key="1">
    <citation type="submission" date="2022-03" db="EMBL/GenBank/DDBJ databases">
        <title>Genomic analyses of argali, domestic sheep and their hybrids provide insights into chromosomal evolution, heterosis and genetic basis of agronomic traits.</title>
        <authorList>
            <person name="Li M."/>
        </authorList>
    </citation>
    <scope>NUCLEOTIDE SEQUENCE</scope>
    <source>
        <strain evidence="1">F1 hybrid</strain>
    </source>
</reference>
<protein>
    <submittedName>
        <fullName evidence="1">Uncharacterized protein</fullName>
    </submittedName>
</protein>
<evidence type="ECO:0000313" key="1">
    <source>
        <dbReference type="EMBL" id="KAI4589517.1"/>
    </source>
</evidence>
<comment type="caution">
    <text evidence="1">The sequence shown here is derived from an EMBL/GenBank/DDBJ whole genome shotgun (WGS) entry which is preliminary data.</text>
</comment>
<name>A0ACB9VHY3_9CETA</name>
<sequence>MSDFNSNVDFPESPEPSDQEIEREKQQVQEKEDLGRGPEPSKACKEPVLADRVNRRRSRANLLTIFPLPELLRDWGDEGNPDVQEPKKEAANGHPPVQGLKDLVVFLYRVMDFVLEGEKLLEVKPVNSGIDTTTRSPVLPLCFSYSNIALIQPREEGDGAESVLVAFDPIEVASTQIYGSNFHILSSGEHMGRPMWMMIKIIVDGIVISKTCGDMVSHPPSPAQLTSPFLHRPFSALIFPGPCSTPDLCILRPISDVRIPFT</sequence>
<keyword evidence="2" id="KW-1185">Reference proteome</keyword>